<comment type="subcellular location">
    <subcellularLocation>
        <location evidence="1 9">Bacterial flagellum basal body</location>
    </subcellularLocation>
    <subcellularLocation>
        <location evidence="2">Cell membrane</location>
        <topology evidence="2">Multi-pass membrane protein</topology>
    </subcellularLocation>
</comment>
<keyword evidence="4" id="KW-1003">Cell membrane</keyword>
<evidence type="ECO:0000256" key="1">
    <source>
        <dbReference type="ARBA" id="ARBA00004117"/>
    </source>
</evidence>
<evidence type="ECO:0000256" key="9">
    <source>
        <dbReference type="PIRNR" id="PIRNR004862"/>
    </source>
</evidence>
<keyword evidence="7 11" id="KW-0472">Membrane</keyword>
<keyword evidence="14" id="KW-0966">Cell projection</keyword>
<keyword evidence="8 9" id="KW-0975">Bacterial flagellum</keyword>
<evidence type="ECO:0000256" key="8">
    <source>
        <dbReference type="ARBA" id="ARBA00023143"/>
    </source>
</evidence>
<dbReference type="Proteomes" id="UP000318693">
    <property type="component" value="Unassembled WGS sequence"/>
</dbReference>
<feature type="transmembrane region" description="Helical" evidence="11">
    <location>
        <begin position="418"/>
        <end position="439"/>
    </location>
</feature>
<dbReference type="PRINTS" id="PR01009">
    <property type="entry name" value="FLGMRINGFLIF"/>
</dbReference>
<evidence type="ECO:0000256" key="7">
    <source>
        <dbReference type="ARBA" id="ARBA00023136"/>
    </source>
</evidence>
<organism evidence="14 15">
    <name type="scientific">Georgenia yuyongxinii</name>
    <dbReference type="NCBI Taxonomy" id="2589797"/>
    <lineage>
        <taxon>Bacteria</taxon>
        <taxon>Bacillati</taxon>
        <taxon>Actinomycetota</taxon>
        <taxon>Actinomycetes</taxon>
        <taxon>Micrococcales</taxon>
        <taxon>Bogoriellaceae</taxon>
        <taxon>Georgenia</taxon>
    </lineage>
</organism>
<evidence type="ECO:0000259" key="13">
    <source>
        <dbReference type="Pfam" id="PF08345"/>
    </source>
</evidence>
<feature type="domain" description="Flagellar M-ring N-terminal" evidence="12">
    <location>
        <begin position="46"/>
        <end position="219"/>
    </location>
</feature>
<evidence type="ECO:0000256" key="3">
    <source>
        <dbReference type="ARBA" id="ARBA00007971"/>
    </source>
</evidence>
<evidence type="ECO:0000256" key="6">
    <source>
        <dbReference type="ARBA" id="ARBA00022989"/>
    </source>
</evidence>
<proteinExistence type="inferred from homology"/>
<dbReference type="GO" id="GO:0003774">
    <property type="term" value="F:cytoskeletal motor activity"/>
    <property type="evidence" value="ECO:0007669"/>
    <property type="project" value="InterPro"/>
</dbReference>
<dbReference type="RefSeq" id="WP_143418173.1">
    <property type="nucleotide sequence ID" value="NZ_VJXR01000020.1"/>
</dbReference>
<evidence type="ECO:0000259" key="12">
    <source>
        <dbReference type="Pfam" id="PF01514"/>
    </source>
</evidence>
<dbReference type="PANTHER" id="PTHR30046">
    <property type="entry name" value="FLAGELLAR M-RING PROTEIN"/>
    <property type="match status" value="1"/>
</dbReference>
<protein>
    <recommendedName>
        <fullName evidence="9">Flagellar M-ring protein</fullName>
    </recommendedName>
</protein>
<dbReference type="GO" id="GO:0009431">
    <property type="term" value="C:bacterial-type flagellum basal body, MS ring"/>
    <property type="evidence" value="ECO:0007669"/>
    <property type="project" value="InterPro"/>
</dbReference>
<keyword evidence="14" id="KW-0282">Flagellum</keyword>
<dbReference type="Pfam" id="PF08345">
    <property type="entry name" value="YscJ_FliF_C"/>
    <property type="match status" value="1"/>
</dbReference>
<dbReference type="EMBL" id="VJXR01000020">
    <property type="protein sequence ID" value="TRW45623.1"/>
    <property type="molecule type" value="Genomic_DNA"/>
</dbReference>
<dbReference type="PANTHER" id="PTHR30046:SF0">
    <property type="entry name" value="FLAGELLAR M-RING PROTEIN"/>
    <property type="match status" value="1"/>
</dbReference>
<gene>
    <name evidence="14" type="primary">fliF</name>
    <name evidence="14" type="ORF">FJ693_08820</name>
</gene>
<dbReference type="GO" id="GO:0005886">
    <property type="term" value="C:plasma membrane"/>
    <property type="evidence" value="ECO:0007669"/>
    <property type="project" value="UniProtKB-SubCell"/>
</dbReference>
<dbReference type="AlphaFoldDB" id="A0A552WTI5"/>
<keyword evidence="5 11" id="KW-0812">Transmembrane</keyword>
<evidence type="ECO:0000256" key="5">
    <source>
        <dbReference type="ARBA" id="ARBA00022692"/>
    </source>
</evidence>
<evidence type="ECO:0000313" key="15">
    <source>
        <dbReference type="Proteomes" id="UP000318693"/>
    </source>
</evidence>
<feature type="region of interest" description="Disordered" evidence="10">
    <location>
        <begin position="272"/>
        <end position="292"/>
    </location>
</feature>
<feature type="domain" description="Flagellar M-ring C-terminal" evidence="13">
    <location>
        <begin position="245"/>
        <end position="391"/>
    </location>
</feature>
<dbReference type="InterPro" id="IPR013556">
    <property type="entry name" value="Flag_M-ring_C"/>
</dbReference>
<comment type="caution">
    <text evidence="14">The sequence shown here is derived from an EMBL/GenBank/DDBJ whole genome shotgun (WGS) entry which is preliminary data.</text>
</comment>
<dbReference type="InterPro" id="IPR043427">
    <property type="entry name" value="YscJ/FliF"/>
</dbReference>
<evidence type="ECO:0000256" key="4">
    <source>
        <dbReference type="ARBA" id="ARBA00022475"/>
    </source>
</evidence>
<evidence type="ECO:0000256" key="11">
    <source>
        <dbReference type="SAM" id="Phobius"/>
    </source>
</evidence>
<name>A0A552WTI5_9MICO</name>
<dbReference type="InterPro" id="IPR045851">
    <property type="entry name" value="AMP-bd_C_sf"/>
</dbReference>
<comment type="similarity">
    <text evidence="3 9">Belongs to the FliF family.</text>
</comment>
<reference evidence="14 15" key="1">
    <citation type="submission" date="2019-07" db="EMBL/GenBank/DDBJ databases">
        <title>Georgenia wutianyii sp. nov. and Georgenia *** sp. nov. isolated from plateau pika (Ochotona curzoniae) in the Qinghai-Tibet plateau of China.</title>
        <authorList>
            <person name="Tian Z."/>
        </authorList>
    </citation>
    <scope>NUCLEOTIDE SEQUENCE [LARGE SCALE GENOMIC DNA]</scope>
    <source>
        <strain evidence="14 15">Z446</strain>
    </source>
</reference>
<dbReference type="Gene3D" id="3.30.300.30">
    <property type="match status" value="1"/>
</dbReference>
<keyword evidence="6 11" id="KW-1133">Transmembrane helix</keyword>
<evidence type="ECO:0000313" key="14">
    <source>
        <dbReference type="EMBL" id="TRW45623.1"/>
    </source>
</evidence>
<sequence length="525" mass="54478">MPAAVTGFFGKVKNTWAQFSMPQRTLVILAIAVLVLGATALYSWAAKPTMAPVFSNLSPADASAVVDQLEAEGVKYELADGGGTVLVPREQLYDLRISLAATGVGTTEDGYSLLDDMGMTSSDFQQQVTYQRALEGELAKTITAINGVSAATVHLALPEESVFVDRAVDPTASVFVDLEAGKQLEASAVQAVINLVSSAVPHMDATGVTVVDAAGAVLSATGLGTGPGGASDYEEDVTSDVQAMLDRVVGPGNAVVSVQAELSRDETDRLTETFTPADGAPPLSESTSTEEYTGTGQAVGGVLGPDNIAVPNGEGDGSYTREDSVLNNPVNKVTEQTTVNPGGVARQSVSVVVDAQAGAGLSLAELERMVTAAAGIDPARGDIVAVSRMAFDTTAADAAAQALAAAEEQAAAERQAELIRNAIIAVVLLVIVLLIAAFIRRARRERREEIDLGELKLLQAQQAEDAAELEAGMPADTTYLPSVPEPIQLPPATEADAMRAEIAALATEDPAVVAAQLREWLAVRR</sequence>
<keyword evidence="14" id="KW-0969">Cilium</keyword>
<dbReference type="GO" id="GO:0071973">
    <property type="term" value="P:bacterial-type flagellum-dependent cell motility"/>
    <property type="evidence" value="ECO:0007669"/>
    <property type="project" value="InterPro"/>
</dbReference>
<comment type="function">
    <text evidence="9">The M ring may be actively involved in energy transduction.</text>
</comment>
<dbReference type="InterPro" id="IPR006182">
    <property type="entry name" value="FliF_N_dom"/>
</dbReference>
<evidence type="ECO:0000256" key="2">
    <source>
        <dbReference type="ARBA" id="ARBA00004651"/>
    </source>
</evidence>
<dbReference type="Pfam" id="PF01514">
    <property type="entry name" value="YscJ_FliF"/>
    <property type="match status" value="1"/>
</dbReference>
<keyword evidence="15" id="KW-1185">Reference proteome</keyword>
<dbReference type="InterPro" id="IPR000067">
    <property type="entry name" value="FlgMring_FliF"/>
</dbReference>
<evidence type="ECO:0000256" key="10">
    <source>
        <dbReference type="SAM" id="MobiDB-lite"/>
    </source>
</evidence>
<dbReference type="PIRSF" id="PIRSF004862">
    <property type="entry name" value="FliF"/>
    <property type="match status" value="1"/>
</dbReference>
<dbReference type="NCBIfam" id="TIGR00206">
    <property type="entry name" value="fliF"/>
    <property type="match status" value="1"/>
</dbReference>
<accession>A0A552WTI5</accession>